<feature type="region of interest" description="Disordered" evidence="1">
    <location>
        <begin position="54"/>
        <end position="80"/>
    </location>
</feature>
<evidence type="ECO:0000313" key="2">
    <source>
        <dbReference type="EMBL" id="KAG6371692.1"/>
    </source>
</evidence>
<accession>A0A8I2YH87</accession>
<dbReference type="EMBL" id="JAGFBS010000032">
    <property type="protein sequence ID" value="KAG6371692.1"/>
    <property type="molecule type" value="Genomic_DNA"/>
</dbReference>
<organism evidence="2 3">
    <name type="scientific">Boletus reticuloceps</name>
    <dbReference type="NCBI Taxonomy" id="495285"/>
    <lineage>
        <taxon>Eukaryota</taxon>
        <taxon>Fungi</taxon>
        <taxon>Dikarya</taxon>
        <taxon>Basidiomycota</taxon>
        <taxon>Agaricomycotina</taxon>
        <taxon>Agaricomycetes</taxon>
        <taxon>Agaricomycetidae</taxon>
        <taxon>Boletales</taxon>
        <taxon>Boletineae</taxon>
        <taxon>Boletaceae</taxon>
        <taxon>Boletoideae</taxon>
        <taxon>Boletus</taxon>
    </lineage>
</organism>
<protein>
    <submittedName>
        <fullName evidence="2">Uncharacterized protein</fullName>
    </submittedName>
</protein>
<comment type="caution">
    <text evidence="2">The sequence shown here is derived from an EMBL/GenBank/DDBJ whole genome shotgun (WGS) entry which is preliminary data.</text>
</comment>
<keyword evidence="3" id="KW-1185">Reference proteome</keyword>
<evidence type="ECO:0000256" key="1">
    <source>
        <dbReference type="SAM" id="MobiDB-lite"/>
    </source>
</evidence>
<dbReference type="Proteomes" id="UP000683000">
    <property type="component" value="Unassembled WGS sequence"/>
</dbReference>
<dbReference type="OrthoDB" id="2637047at2759"/>
<dbReference type="AlphaFoldDB" id="A0A8I2YH87"/>
<name>A0A8I2YH87_9AGAM</name>
<feature type="compositionally biased region" description="Basic residues" evidence="1">
    <location>
        <begin position="63"/>
        <end position="73"/>
    </location>
</feature>
<evidence type="ECO:0000313" key="3">
    <source>
        <dbReference type="Proteomes" id="UP000683000"/>
    </source>
</evidence>
<sequence>MNELVLSTEEAIIDGACIKSDEIIHYFEDAIPYQHQTIPPAALFWRWMMEPKAQQQEQEKAKGKGKGRRKEKGKGRTKEKEVKGTYQIIDQIIHCPLCAKPYNPDRDAQRCCRFCNTWHGVLCLHDQDLPPESDGIPTQVKRETDLSSWGPWPHLDVFLDILHRPIRCGKKDGIVGDGLLVGRAWEVFKESKKLYKDRVTGKQWKYIGIDGHMLEGWEVEVSGMLEEEYYDCPTCRSQGHSGLL</sequence>
<gene>
    <name evidence="2" type="ORF">JVT61DRAFT_9033</name>
</gene>
<reference evidence="2" key="1">
    <citation type="submission" date="2021-03" db="EMBL/GenBank/DDBJ databases">
        <title>Evolutionary innovations through gain and loss of genes in the ectomycorrhizal Boletales.</title>
        <authorList>
            <person name="Wu G."/>
            <person name="Miyauchi S."/>
            <person name="Morin E."/>
            <person name="Yang Z.-L."/>
            <person name="Xu J."/>
            <person name="Martin F.M."/>
        </authorList>
    </citation>
    <scope>NUCLEOTIDE SEQUENCE</scope>
    <source>
        <strain evidence="2">BR01</strain>
    </source>
</reference>
<proteinExistence type="predicted"/>